<sequence length="53" mass="5932">MCLPNEISVFAMEPCVHTYAQFAEKFAVLAPIGLCPDQGGRLWGPQQRKARRV</sequence>
<dbReference type="EMBL" id="QXFU01000097">
    <property type="protein sequence ID" value="KAE9044470.1"/>
    <property type="molecule type" value="Genomic_DNA"/>
</dbReference>
<accession>A0A6A3PC41</accession>
<gene>
    <name evidence="2" type="ORF">PR001_g2571</name>
    <name evidence="1" type="ORF">PR002_g2771</name>
    <name evidence="3" type="ORF">PR003_g2862</name>
</gene>
<dbReference type="Proteomes" id="UP000434957">
    <property type="component" value="Unassembled WGS sequence"/>
</dbReference>
<evidence type="ECO:0000313" key="4">
    <source>
        <dbReference type="Proteomes" id="UP000429607"/>
    </source>
</evidence>
<name>A0A6A3PC41_9STRA</name>
<comment type="caution">
    <text evidence="2">The sequence shown here is derived from an EMBL/GenBank/DDBJ whole genome shotgun (WGS) entry which is preliminary data.</text>
</comment>
<evidence type="ECO:0000313" key="1">
    <source>
        <dbReference type="EMBL" id="KAE9044470.1"/>
    </source>
</evidence>
<keyword evidence="5" id="KW-1185">Reference proteome</keyword>
<evidence type="ECO:0000313" key="3">
    <source>
        <dbReference type="EMBL" id="KAE9355399.1"/>
    </source>
</evidence>
<protein>
    <submittedName>
        <fullName evidence="2">Uncharacterized protein</fullName>
    </submittedName>
</protein>
<evidence type="ECO:0000313" key="6">
    <source>
        <dbReference type="Proteomes" id="UP000435112"/>
    </source>
</evidence>
<proteinExistence type="predicted"/>
<dbReference type="Proteomes" id="UP000435112">
    <property type="component" value="Unassembled WGS sequence"/>
</dbReference>
<dbReference type="EMBL" id="QXFT01000094">
    <property type="protein sequence ID" value="KAE9355399.1"/>
    <property type="molecule type" value="Genomic_DNA"/>
</dbReference>
<organism evidence="2 4">
    <name type="scientific">Phytophthora rubi</name>
    <dbReference type="NCBI Taxonomy" id="129364"/>
    <lineage>
        <taxon>Eukaryota</taxon>
        <taxon>Sar</taxon>
        <taxon>Stramenopiles</taxon>
        <taxon>Oomycota</taxon>
        <taxon>Peronosporomycetes</taxon>
        <taxon>Peronosporales</taxon>
        <taxon>Peronosporaceae</taxon>
        <taxon>Phytophthora</taxon>
    </lineage>
</organism>
<evidence type="ECO:0000313" key="5">
    <source>
        <dbReference type="Proteomes" id="UP000434957"/>
    </source>
</evidence>
<dbReference type="Proteomes" id="UP000429607">
    <property type="component" value="Unassembled WGS sequence"/>
</dbReference>
<dbReference type="EMBL" id="QXFV01000089">
    <property type="protein sequence ID" value="KAE9050233.1"/>
    <property type="molecule type" value="Genomic_DNA"/>
</dbReference>
<evidence type="ECO:0000313" key="2">
    <source>
        <dbReference type="EMBL" id="KAE9050233.1"/>
    </source>
</evidence>
<dbReference type="AlphaFoldDB" id="A0A6A3PC41"/>
<reference evidence="4 6" key="1">
    <citation type="submission" date="2018-09" db="EMBL/GenBank/DDBJ databases">
        <title>Genomic investigation of the strawberry pathogen Phytophthora fragariae indicates pathogenicity is determined by transcriptional variation in three key races.</title>
        <authorList>
            <person name="Adams T.M."/>
            <person name="Armitage A.D."/>
            <person name="Sobczyk M.K."/>
            <person name="Bates H.J."/>
            <person name="Dunwell J.M."/>
            <person name="Nellist C.F."/>
            <person name="Harrison R.J."/>
        </authorList>
    </citation>
    <scope>NUCLEOTIDE SEQUENCE [LARGE SCALE GENOMIC DNA]</scope>
    <source>
        <strain evidence="2 4">SCRP249</strain>
        <strain evidence="1 6">SCRP324</strain>
        <strain evidence="3 5">SCRP333</strain>
    </source>
</reference>